<feature type="transmembrane region" description="Helical" evidence="6">
    <location>
        <begin position="212"/>
        <end position="229"/>
    </location>
</feature>
<protein>
    <recommendedName>
        <fullName evidence="7">CWH43-like N-terminal domain-containing protein</fullName>
    </recommendedName>
</protein>
<comment type="subcellular location">
    <subcellularLocation>
        <location evidence="1">Endomembrane system</location>
        <topology evidence="1">Multi-pass membrane protein</topology>
    </subcellularLocation>
</comment>
<evidence type="ECO:0000256" key="5">
    <source>
        <dbReference type="ARBA" id="ARBA00023136"/>
    </source>
</evidence>
<feature type="transmembrane region" description="Helical" evidence="6">
    <location>
        <begin position="134"/>
        <end position="153"/>
    </location>
</feature>
<evidence type="ECO:0000256" key="4">
    <source>
        <dbReference type="ARBA" id="ARBA00022989"/>
    </source>
</evidence>
<dbReference type="AlphaFoldDB" id="A0A3M6UK64"/>
<feature type="transmembrane region" description="Helical" evidence="6">
    <location>
        <begin position="103"/>
        <end position="122"/>
    </location>
</feature>
<evidence type="ECO:0000256" key="3">
    <source>
        <dbReference type="ARBA" id="ARBA00022692"/>
    </source>
</evidence>
<keyword evidence="3 6" id="KW-0812">Transmembrane</keyword>
<comment type="caution">
    <text evidence="8">The sequence shown here is derived from an EMBL/GenBank/DDBJ whole genome shotgun (WGS) entry which is preliminary data.</text>
</comment>
<name>A0A3M6UK64_POCDA</name>
<comment type="similarity">
    <text evidence="2">Belongs to the DRAM/TMEM150 family.</text>
</comment>
<organism evidence="8 9">
    <name type="scientific">Pocillopora damicornis</name>
    <name type="common">Cauliflower coral</name>
    <name type="synonym">Millepora damicornis</name>
    <dbReference type="NCBI Taxonomy" id="46731"/>
    <lineage>
        <taxon>Eukaryota</taxon>
        <taxon>Metazoa</taxon>
        <taxon>Cnidaria</taxon>
        <taxon>Anthozoa</taxon>
        <taxon>Hexacorallia</taxon>
        <taxon>Scleractinia</taxon>
        <taxon>Astrocoeniina</taxon>
        <taxon>Pocilloporidae</taxon>
        <taxon>Pocillopora</taxon>
    </lineage>
</organism>
<keyword evidence="9" id="KW-1185">Reference proteome</keyword>
<dbReference type="Pfam" id="PF10277">
    <property type="entry name" value="Frag1"/>
    <property type="match status" value="1"/>
</dbReference>
<evidence type="ECO:0000313" key="8">
    <source>
        <dbReference type="EMBL" id="RMX53959.1"/>
    </source>
</evidence>
<dbReference type="OrthoDB" id="191706at2759"/>
<reference evidence="8 9" key="1">
    <citation type="journal article" date="2018" name="Sci. Rep.">
        <title>Comparative analysis of the Pocillopora damicornis genome highlights role of immune system in coral evolution.</title>
        <authorList>
            <person name="Cunning R."/>
            <person name="Bay R.A."/>
            <person name="Gillette P."/>
            <person name="Baker A.C."/>
            <person name="Traylor-Knowles N."/>
        </authorList>
    </citation>
    <scope>NUCLEOTIDE SEQUENCE [LARGE SCALE GENOMIC DNA]</scope>
    <source>
        <strain evidence="8">RSMAS</strain>
        <tissue evidence="8">Whole animal</tissue>
    </source>
</reference>
<dbReference type="EMBL" id="RCHS01001352">
    <property type="protein sequence ID" value="RMX53959.1"/>
    <property type="molecule type" value="Genomic_DNA"/>
</dbReference>
<sequence length="271" mass="29431">MSDPKENGQCSKPGLGCFVIAWISVATIALILSYFIARSNGDVSFIVPSISDTTYKDPEGAIFAEFFNATAILTLVMMAVRYFQVKMINREIEGSKSSPLSQLNLLSNVFGLGSALGVSVVANFRSREVDNPLSAVHIIGAVLLFVSGAAYCWTQTFITYQLTKFNVNTKTMFLVRLVISSLLSLNVLIFLVCGGFDSRTSMIKPIEIAGNVAEWVAAWCFGAFGISFCKEFQKLSLNIQCIPKCSGKNSDALKYSTIPVTGADENTTDSE</sequence>
<keyword evidence="5 6" id="KW-0472">Membrane</keyword>
<evidence type="ECO:0000256" key="1">
    <source>
        <dbReference type="ARBA" id="ARBA00004127"/>
    </source>
</evidence>
<dbReference type="InterPro" id="IPR019402">
    <property type="entry name" value="CWH43_N"/>
</dbReference>
<evidence type="ECO:0000256" key="6">
    <source>
        <dbReference type="SAM" id="Phobius"/>
    </source>
</evidence>
<dbReference type="GO" id="GO:0012505">
    <property type="term" value="C:endomembrane system"/>
    <property type="evidence" value="ECO:0007669"/>
    <property type="project" value="UniProtKB-SubCell"/>
</dbReference>
<feature type="domain" description="CWH43-like N-terminal" evidence="7">
    <location>
        <begin position="18"/>
        <end position="234"/>
    </location>
</feature>
<dbReference type="PANTHER" id="PTHR21324:SF2">
    <property type="entry name" value="EG:22E5.9 PROTEIN"/>
    <property type="match status" value="1"/>
</dbReference>
<feature type="transmembrane region" description="Helical" evidence="6">
    <location>
        <begin position="61"/>
        <end position="83"/>
    </location>
</feature>
<evidence type="ECO:0000259" key="7">
    <source>
        <dbReference type="Pfam" id="PF10277"/>
    </source>
</evidence>
<dbReference type="Proteomes" id="UP000275408">
    <property type="component" value="Unassembled WGS sequence"/>
</dbReference>
<keyword evidence="4 6" id="KW-1133">Transmembrane helix</keyword>
<evidence type="ECO:0000256" key="2">
    <source>
        <dbReference type="ARBA" id="ARBA00006565"/>
    </source>
</evidence>
<feature type="transmembrane region" description="Helical" evidence="6">
    <location>
        <begin position="173"/>
        <end position="192"/>
    </location>
</feature>
<proteinExistence type="inferred from homology"/>
<feature type="transmembrane region" description="Helical" evidence="6">
    <location>
        <begin position="15"/>
        <end position="37"/>
    </location>
</feature>
<dbReference type="InterPro" id="IPR050911">
    <property type="entry name" value="DRAM/TMEM150_Autophagy_Mod"/>
</dbReference>
<dbReference type="PANTHER" id="PTHR21324">
    <property type="entry name" value="FASTING-INDUCIBLE INTEGRAL MEMBRANE PROTEIN TM6P1-RELATED"/>
    <property type="match status" value="1"/>
</dbReference>
<evidence type="ECO:0000313" key="9">
    <source>
        <dbReference type="Proteomes" id="UP000275408"/>
    </source>
</evidence>
<gene>
    <name evidence="8" type="ORF">pdam_00020898</name>
</gene>
<dbReference type="OMA" id="NREIEGS"/>
<accession>A0A3M6UK64</accession>